<evidence type="ECO:0000259" key="3">
    <source>
        <dbReference type="Pfam" id="PF17147"/>
    </source>
</evidence>
<dbReference type="InterPro" id="IPR009014">
    <property type="entry name" value="Transketo_C/PFOR_II"/>
</dbReference>
<dbReference type="AlphaFoldDB" id="A0A8J6Y3C0"/>
<evidence type="ECO:0000259" key="2">
    <source>
        <dbReference type="Pfam" id="PF01855"/>
    </source>
</evidence>
<feature type="domain" description="Pyruvate flavodoxin/ferredoxin oxidoreductase pyrimidine binding" evidence="2">
    <location>
        <begin position="14"/>
        <end position="185"/>
    </location>
</feature>
<dbReference type="Gene3D" id="3.40.50.920">
    <property type="match status" value="1"/>
</dbReference>
<dbReference type="InterPro" id="IPR052368">
    <property type="entry name" value="2-oxoacid_oxidoreductase"/>
</dbReference>
<dbReference type="InterPro" id="IPR002880">
    <property type="entry name" value="Pyrv_Fd/Flavodoxin_OxRdtase_N"/>
</dbReference>
<dbReference type="SUPFAM" id="SSF52922">
    <property type="entry name" value="TK C-terminal domain-like"/>
    <property type="match status" value="1"/>
</dbReference>
<reference evidence="4 5" key="1">
    <citation type="submission" date="2020-08" db="EMBL/GenBank/DDBJ databases">
        <title>Acidobacteriota in marine sediments use diverse sulfur dissimilation pathways.</title>
        <authorList>
            <person name="Wasmund K."/>
        </authorList>
    </citation>
    <scope>NUCLEOTIDE SEQUENCE [LARGE SCALE GENOMIC DNA]</scope>
    <source>
        <strain evidence="4">MAG AM3-A</strain>
    </source>
</reference>
<dbReference type="InterPro" id="IPR033412">
    <property type="entry name" value="PFOR_II"/>
</dbReference>
<dbReference type="Proteomes" id="UP000598633">
    <property type="component" value="Unassembled WGS sequence"/>
</dbReference>
<dbReference type="SUPFAM" id="SSF52518">
    <property type="entry name" value="Thiamin diphosphate-binding fold (THDP-binding)"/>
    <property type="match status" value="1"/>
</dbReference>
<evidence type="ECO:0000313" key="4">
    <source>
        <dbReference type="EMBL" id="MBD3869833.1"/>
    </source>
</evidence>
<dbReference type="EMBL" id="JACXWA010000008">
    <property type="protein sequence ID" value="MBD3869833.1"/>
    <property type="molecule type" value="Genomic_DNA"/>
</dbReference>
<dbReference type="NCBIfam" id="NF005507">
    <property type="entry name" value="PRK07119.1"/>
    <property type="match status" value="1"/>
</dbReference>
<dbReference type="PANTHER" id="PTHR43088">
    <property type="entry name" value="SUBUNIT OF PYRUVATE:FLAVODOXIN OXIDOREDUCTASE-RELATED"/>
    <property type="match status" value="1"/>
</dbReference>
<evidence type="ECO:0000313" key="5">
    <source>
        <dbReference type="Proteomes" id="UP000598633"/>
    </source>
</evidence>
<organism evidence="4 5">
    <name type="scientific">Candidatus Sulfomarinibacter kjeldsenii</name>
    <dbReference type="NCBI Taxonomy" id="2885994"/>
    <lineage>
        <taxon>Bacteria</taxon>
        <taxon>Pseudomonadati</taxon>
        <taxon>Acidobacteriota</taxon>
        <taxon>Thermoanaerobaculia</taxon>
        <taxon>Thermoanaerobaculales</taxon>
        <taxon>Candidatus Sulfomarinibacteraceae</taxon>
        <taxon>Candidatus Sulfomarinibacter</taxon>
    </lineage>
</organism>
<dbReference type="Pfam" id="PF01855">
    <property type="entry name" value="POR_N"/>
    <property type="match status" value="1"/>
</dbReference>
<gene>
    <name evidence="4" type="ORF">IFJ97_00570</name>
</gene>
<dbReference type="GO" id="GO:0016491">
    <property type="term" value="F:oxidoreductase activity"/>
    <property type="evidence" value="ECO:0007669"/>
    <property type="project" value="UniProtKB-KW"/>
</dbReference>
<accession>A0A8J6Y3C0</accession>
<dbReference type="InterPro" id="IPR029061">
    <property type="entry name" value="THDP-binding"/>
</dbReference>
<keyword evidence="1" id="KW-0560">Oxidoreductase</keyword>
<feature type="domain" description="Pyruvate:ferredoxin oxidoreductase core" evidence="3">
    <location>
        <begin position="251"/>
        <end position="344"/>
    </location>
</feature>
<comment type="caution">
    <text evidence="4">The sequence shown here is derived from an EMBL/GenBank/DDBJ whole genome shotgun (WGS) entry which is preliminary data.</text>
</comment>
<evidence type="ECO:0000256" key="1">
    <source>
        <dbReference type="ARBA" id="ARBA00023002"/>
    </source>
</evidence>
<protein>
    <submittedName>
        <fullName evidence="4">3-methyl-2-oxobutanoate dehydrogenase subunit VorB</fullName>
    </submittedName>
</protein>
<proteinExistence type="predicted"/>
<dbReference type="PANTHER" id="PTHR43088:SF1">
    <property type="entry name" value="SUBUNIT OF PYRUVATE:FLAVODOXIN OXIDOREDUCTASE"/>
    <property type="match status" value="1"/>
</dbReference>
<dbReference type="Gene3D" id="3.40.50.970">
    <property type="match status" value="1"/>
</dbReference>
<name>A0A8J6Y3C0_9BACT</name>
<sequence length="362" mass="39106">MAKKLMKGSEAIGEAAVQAGCKLFFGYPITPQNEIPEYMSMRLPQIGGAFVQAESEVAASNMIYGAAGAGERVMTSSSSPGVSLMSEAISYLAGSELPVVIVNIVRAGPGLGGILPSQGDYFQATKASGHGDFRVLVLAPWSIQEAADLVQDAFDLADYYRNPVMILGDGLIGQMMEPVEFFEGRVPTKELEPKTWATTGCDGSRPTNVVNSLFLDPEELEQHNIHLKAKYDRMVADEVRFAGYGTDEDYDVLIVAYGTVARVCSTAMEELREEGIKVALIRPVSLYPFPYRAIREAAMKAGSVLVVELSTGQMIEDVQLALARSRPVHFHNRLGGMLVSPDEVVAKVKAMLGGQSEEVHHG</sequence>
<dbReference type="Pfam" id="PF17147">
    <property type="entry name" value="PFOR_II"/>
    <property type="match status" value="1"/>
</dbReference>
<dbReference type="CDD" id="cd07034">
    <property type="entry name" value="TPP_PYR_PFOR_IOR-alpha_like"/>
    <property type="match status" value="1"/>
</dbReference>